<dbReference type="SUPFAM" id="SSF57424">
    <property type="entry name" value="LDL receptor-like module"/>
    <property type="match status" value="1"/>
</dbReference>
<reference evidence="5 6" key="1">
    <citation type="submission" date="2023-11" db="EMBL/GenBank/DDBJ databases">
        <title>Halocaridina rubra genome assembly.</title>
        <authorList>
            <person name="Smith C."/>
        </authorList>
    </citation>
    <scope>NUCLEOTIDE SEQUENCE [LARGE SCALE GENOMIC DNA]</scope>
    <source>
        <strain evidence="5">EP-1</strain>
        <tissue evidence="5">Whole</tissue>
    </source>
</reference>
<dbReference type="InterPro" id="IPR002172">
    <property type="entry name" value="LDrepeatLR_classA_rpt"/>
</dbReference>
<keyword evidence="1 2" id="KW-1015">Disulfide bond</keyword>
<evidence type="ECO:0000256" key="3">
    <source>
        <dbReference type="SAM" id="MobiDB-lite"/>
    </source>
</evidence>
<feature type="compositionally biased region" description="Basic and acidic residues" evidence="3">
    <location>
        <begin position="327"/>
        <end position="341"/>
    </location>
</feature>
<comment type="caution">
    <text evidence="5">The sequence shown here is derived from an EMBL/GenBank/DDBJ whole genome shotgun (WGS) entry which is preliminary data.</text>
</comment>
<proteinExistence type="predicted"/>
<dbReference type="InterPro" id="IPR023415">
    <property type="entry name" value="LDLR_class-A_CS"/>
</dbReference>
<feature type="compositionally biased region" description="Low complexity" evidence="3">
    <location>
        <begin position="265"/>
        <end position="275"/>
    </location>
</feature>
<keyword evidence="4" id="KW-0472">Membrane</keyword>
<dbReference type="SMART" id="SM00192">
    <property type="entry name" value="LDLa"/>
    <property type="match status" value="1"/>
</dbReference>
<sequence length="423" mass="46447">RKCRRYEFECHSGECIAIYNACDGIPQCQDKSDEGSALECPMATTDSVPPVRGSVNNPGTGPAWENPSPARDNGGYGAGYDRGIFNHRSNLLENYSHYPPPAAGATEEGYGYGGHGRGPAFYDYNQRPSWPGPRYGNGDGGSANRPAGNEYGGSDNHHTFHYPDYGHPQQLQQPMQQPQQQQQSLSMNNPVWLDKPNYSLQQQQQMQDMQRMNAGPGMQLPQQPQQQRSNFQHSLENDKQQQQQQQQRLPSFQGNPQNTELGMMNRNNRLNNNPNQMTEIKTPQATDAPSTPSPPGKSDTAGTKKNQSNGSTTDSKGSNGATGGKSASKDSAIETTHDHQSIAHSSLARLEVNLEELQIEAREQDAQASGAVLALAMGVCITALLVVLVGCRLRGVRRRLRKHRGARSPYAHDADYLVNGMYL</sequence>
<accession>A0AAN8XUY9</accession>
<dbReference type="PANTHER" id="PTHR46876">
    <property type="entry name" value="LOW-DENSITY LIPOPROTEIN RECEPTOR-RELATED PROTEIN 11"/>
    <property type="match status" value="1"/>
</dbReference>
<keyword evidence="6" id="KW-1185">Reference proteome</keyword>
<evidence type="ECO:0000256" key="1">
    <source>
        <dbReference type="ARBA" id="ARBA00023157"/>
    </source>
</evidence>
<dbReference type="EMBL" id="JAXCGZ010000303">
    <property type="protein sequence ID" value="KAK7086203.1"/>
    <property type="molecule type" value="Genomic_DNA"/>
</dbReference>
<feature type="region of interest" description="Disordered" evidence="3">
    <location>
        <begin position="123"/>
        <end position="342"/>
    </location>
</feature>
<feature type="disulfide bond" evidence="2">
    <location>
        <begin position="10"/>
        <end position="28"/>
    </location>
</feature>
<feature type="disulfide bond" evidence="2">
    <location>
        <begin position="3"/>
        <end position="15"/>
    </location>
</feature>
<organism evidence="5 6">
    <name type="scientific">Halocaridina rubra</name>
    <name type="common">Hawaiian red shrimp</name>
    <dbReference type="NCBI Taxonomy" id="373956"/>
    <lineage>
        <taxon>Eukaryota</taxon>
        <taxon>Metazoa</taxon>
        <taxon>Ecdysozoa</taxon>
        <taxon>Arthropoda</taxon>
        <taxon>Crustacea</taxon>
        <taxon>Multicrustacea</taxon>
        <taxon>Malacostraca</taxon>
        <taxon>Eumalacostraca</taxon>
        <taxon>Eucarida</taxon>
        <taxon>Decapoda</taxon>
        <taxon>Pleocyemata</taxon>
        <taxon>Caridea</taxon>
        <taxon>Atyoidea</taxon>
        <taxon>Atyidae</taxon>
        <taxon>Halocaridina</taxon>
    </lineage>
</organism>
<feature type="non-terminal residue" evidence="5">
    <location>
        <position position="1"/>
    </location>
</feature>
<dbReference type="CDD" id="cd00112">
    <property type="entry name" value="LDLa"/>
    <property type="match status" value="1"/>
</dbReference>
<comment type="caution">
    <text evidence="2">Lacks conserved residue(s) required for the propagation of feature annotation.</text>
</comment>
<evidence type="ECO:0000256" key="2">
    <source>
        <dbReference type="PROSITE-ProRule" id="PRU00124"/>
    </source>
</evidence>
<feature type="region of interest" description="Disordered" evidence="3">
    <location>
        <begin position="42"/>
        <end position="77"/>
    </location>
</feature>
<feature type="compositionally biased region" description="Polar residues" evidence="3">
    <location>
        <begin position="248"/>
        <end position="260"/>
    </location>
</feature>
<feature type="transmembrane region" description="Helical" evidence="4">
    <location>
        <begin position="371"/>
        <end position="393"/>
    </location>
</feature>
<dbReference type="AlphaFoldDB" id="A0AAN8XUY9"/>
<dbReference type="PANTHER" id="PTHR46876:SF1">
    <property type="entry name" value="LOW-DENSITY LIPOPROTEIN RECEPTOR-RELATED PROTEIN 11"/>
    <property type="match status" value="1"/>
</dbReference>
<dbReference type="Gene3D" id="4.10.400.10">
    <property type="entry name" value="Low-density Lipoprotein Receptor"/>
    <property type="match status" value="1"/>
</dbReference>
<dbReference type="Pfam" id="PF00057">
    <property type="entry name" value="Ldl_recept_a"/>
    <property type="match status" value="1"/>
</dbReference>
<feature type="compositionally biased region" description="Low complexity" evidence="3">
    <location>
        <begin position="168"/>
        <end position="190"/>
    </location>
</feature>
<dbReference type="PROSITE" id="PS01209">
    <property type="entry name" value="LDLRA_1"/>
    <property type="match status" value="1"/>
</dbReference>
<name>A0AAN8XUY9_HALRR</name>
<protein>
    <recommendedName>
        <fullName evidence="7">Low-density lipoprotein receptor-related protein 11</fullName>
    </recommendedName>
</protein>
<feature type="compositionally biased region" description="Low complexity" evidence="3">
    <location>
        <begin position="201"/>
        <end position="212"/>
    </location>
</feature>
<evidence type="ECO:0000256" key="4">
    <source>
        <dbReference type="SAM" id="Phobius"/>
    </source>
</evidence>
<feature type="compositionally biased region" description="Polar residues" evidence="3">
    <location>
        <begin position="276"/>
        <end position="290"/>
    </location>
</feature>
<dbReference type="PROSITE" id="PS50068">
    <property type="entry name" value="LDLRA_2"/>
    <property type="match status" value="1"/>
</dbReference>
<dbReference type="Proteomes" id="UP001381693">
    <property type="component" value="Unassembled WGS sequence"/>
</dbReference>
<dbReference type="InterPro" id="IPR036055">
    <property type="entry name" value="LDL_receptor-like_sf"/>
</dbReference>
<keyword evidence="4" id="KW-1133">Transmembrane helix</keyword>
<feature type="compositionally biased region" description="Polar residues" evidence="3">
    <location>
        <begin position="300"/>
        <end position="319"/>
    </location>
</feature>
<keyword evidence="4" id="KW-0812">Transmembrane</keyword>
<gene>
    <name evidence="5" type="ORF">SK128_016042</name>
</gene>
<evidence type="ECO:0008006" key="7">
    <source>
        <dbReference type="Google" id="ProtNLM"/>
    </source>
</evidence>
<evidence type="ECO:0000313" key="6">
    <source>
        <dbReference type="Proteomes" id="UP001381693"/>
    </source>
</evidence>
<evidence type="ECO:0000313" key="5">
    <source>
        <dbReference type="EMBL" id="KAK7086203.1"/>
    </source>
</evidence>